<gene>
    <name evidence="1" type="ORF">QQS35_00255</name>
</gene>
<evidence type="ECO:0000313" key="2">
    <source>
        <dbReference type="Proteomes" id="UP001235343"/>
    </source>
</evidence>
<keyword evidence="2" id="KW-1185">Reference proteome</keyword>
<reference evidence="1 2" key="1">
    <citation type="submission" date="2023-06" db="EMBL/GenBank/DDBJ databases">
        <title>Aquibacillus rhizosphaerae LR5S19.</title>
        <authorList>
            <person name="Sun J.-Q."/>
        </authorList>
    </citation>
    <scope>NUCLEOTIDE SEQUENCE [LARGE SCALE GENOMIC DNA]</scope>
    <source>
        <strain evidence="1 2">LR5S19</strain>
    </source>
</reference>
<accession>A0ABT7KZK5</accession>
<sequence>MIERVLRFISRFPQLDDEFIKEVNEEYDVFEADDFLVDSNEGEFK</sequence>
<name>A0ABT7KZK5_9BACI</name>
<comment type="caution">
    <text evidence="1">The sequence shown here is derived from an EMBL/GenBank/DDBJ whole genome shotgun (WGS) entry which is preliminary data.</text>
</comment>
<evidence type="ECO:0008006" key="3">
    <source>
        <dbReference type="Google" id="ProtNLM"/>
    </source>
</evidence>
<dbReference type="RefSeq" id="WP_285929669.1">
    <property type="nucleotide sequence ID" value="NZ_JASTZU010000001.1"/>
</dbReference>
<dbReference type="EMBL" id="JASTZU010000001">
    <property type="protein sequence ID" value="MDL4838905.1"/>
    <property type="molecule type" value="Genomic_DNA"/>
</dbReference>
<evidence type="ECO:0000313" key="1">
    <source>
        <dbReference type="EMBL" id="MDL4838905.1"/>
    </source>
</evidence>
<proteinExistence type="predicted"/>
<protein>
    <recommendedName>
        <fullName evidence="3">YozD family protein</fullName>
    </recommendedName>
</protein>
<dbReference type="Proteomes" id="UP001235343">
    <property type="component" value="Unassembled WGS sequence"/>
</dbReference>
<organism evidence="1 2">
    <name type="scientific">Aquibacillus rhizosphaerae</name>
    <dbReference type="NCBI Taxonomy" id="3051431"/>
    <lineage>
        <taxon>Bacteria</taxon>
        <taxon>Bacillati</taxon>
        <taxon>Bacillota</taxon>
        <taxon>Bacilli</taxon>
        <taxon>Bacillales</taxon>
        <taxon>Bacillaceae</taxon>
        <taxon>Aquibacillus</taxon>
    </lineage>
</organism>